<accession>A0A0F9GM49</accession>
<evidence type="ECO:0000259" key="1">
    <source>
        <dbReference type="Pfam" id="PF04282"/>
    </source>
</evidence>
<dbReference type="AlphaFoldDB" id="A0A0F9GM49"/>
<dbReference type="Pfam" id="PF04282">
    <property type="entry name" value="DUF438"/>
    <property type="match status" value="1"/>
</dbReference>
<evidence type="ECO:0000313" key="2">
    <source>
        <dbReference type="EMBL" id="KKL70485.1"/>
    </source>
</evidence>
<proteinExistence type="predicted"/>
<dbReference type="InterPro" id="IPR007380">
    <property type="entry name" value="DUF438"/>
</dbReference>
<gene>
    <name evidence="2" type="ORF">LCGC14_2104420</name>
</gene>
<feature type="non-terminal residue" evidence="2">
    <location>
        <position position="155"/>
    </location>
</feature>
<dbReference type="GO" id="GO:0005886">
    <property type="term" value="C:plasma membrane"/>
    <property type="evidence" value="ECO:0007669"/>
    <property type="project" value="TreeGrafter"/>
</dbReference>
<sequence length="155" mass="17778">MDKTPKGKKSQVLTRLLKRINSGADPRLLKRDAHNLLPRVNPGDIATAEQNLIDDGFSARLVQQLSAAFVLMGILEDKKSNIKNNLSSRHILRKIIAEHDLMRCFISDLEDLTETIQQMKTLTDTSCEFRRLCHIIEHLDAMDEHFEEEEDVIFP</sequence>
<name>A0A0F9GM49_9ZZZZ</name>
<dbReference type="EMBL" id="LAZR01025881">
    <property type="protein sequence ID" value="KKL70485.1"/>
    <property type="molecule type" value="Genomic_DNA"/>
</dbReference>
<dbReference type="PANTHER" id="PTHR39966:SF3">
    <property type="entry name" value="DUF438 DOMAIN-CONTAINING PROTEIN"/>
    <property type="match status" value="1"/>
</dbReference>
<feature type="domain" description="DUF438" evidence="1">
    <location>
        <begin position="13"/>
        <end position="65"/>
    </location>
</feature>
<comment type="caution">
    <text evidence="2">The sequence shown here is derived from an EMBL/GenBank/DDBJ whole genome shotgun (WGS) entry which is preliminary data.</text>
</comment>
<organism evidence="2">
    <name type="scientific">marine sediment metagenome</name>
    <dbReference type="NCBI Taxonomy" id="412755"/>
    <lineage>
        <taxon>unclassified sequences</taxon>
        <taxon>metagenomes</taxon>
        <taxon>ecological metagenomes</taxon>
    </lineage>
</organism>
<dbReference type="PANTHER" id="PTHR39966">
    <property type="entry name" value="BLL2471 PROTEIN-RELATED"/>
    <property type="match status" value="1"/>
</dbReference>
<reference evidence="2" key="1">
    <citation type="journal article" date="2015" name="Nature">
        <title>Complex archaea that bridge the gap between prokaryotes and eukaryotes.</title>
        <authorList>
            <person name="Spang A."/>
            <person name="Saw J.H."/>
            <person name="Jorgensen S.L."/>
            <person name="Zaremba-Niedzwiedzka K."/>
            <person name="Martijn J."/>
            <person name="Lind A.E."/>
            <person name="van Eijk R."/>
            <person name="Schleper C."/>
            <person name="Guy L."/>
            <person name="Ettema T.J."/>
        </authorList>
    </citation>
    <scope>NUCLEOTIDE SEQUENCE</scope>
</reference>
<dbReference type="Gene3D" id="1.20.120.520">
    <property type="entry name" value="nmb1532 protein domain like"/>
    <property type="match status" value="1"/>
</dbReference>
<protein>
    <recommendedName>
        <fullName evidence="1">DUF438 domain-containing protein</fullName>
    </recommendedName>
</protein>